<gene>
    <name evidence="1" type="ORF">CSSPJE1EN1_LOCUS26246</name>
</gene>
<evidence type="ECO:0000313" key="1">
    <source>
        <dbReference type="EMBL" id="CAK9250868.1"/>
    </source>
</evidence>
<sequence>MAMAGLYSFPYILPSGRLFAPTGKRLANHVVFCLFAGGIRNFESIGKAEGNLMPRMLSGSEKISDAIRHDIEELSGLDPDLQALQKNGALYKKFRFNNTATLHYAGHAAAIMGVYAPNVPLMKPLNYPSLNNEYLSSQFNPWGLGMKANEDIMSMYAATKVLSQFKPELMVVNMQHSDIGHENFTSYCNNIHKADFAVSRLWKTIQETPGLKDDTVLIIAPEFGRNLAPNSMVDGNGKFAIDHTGDDNSQQIFCMVLGPAGIVRQNIEIASQTGETIDIVPTIAHILGFYDDIPKSIVTGRFLQEAFV</sequence>
<reference evidence="1" key="1">
    <citation type="submission" date="2024-02" db="EMBL/GenBank/DDBJ databases">
        <authorList>
            <consortium name="ELIXIR-Norway"/>
            <consortium name="Elixir Norway"/>
        </authorList>
    </citation>
    <scope>NUCLEOTIDE SEQUENCE</scope>
</reference>
<dbReference type="EMBL" id="CAXAQS010000256">
    <property type="protein sequence ID" value="CAK9250868.1"/>
    <property type="molecule type" value="Genomic_DNA"/>
</dbReference>
<protein>
    <submittedName>
        <fullName evidence="1">Uncharacterized protein</fullName>
    </submittedName>
</protein>
<proteinExistence type="predicted"/>
<dbReference type="Gene3D" id="3.40.720.10">
    <property type="entry name" value="Alkaline Phosphatase, subunit A"/>
    <property type="match status" value="1"/>
</dbReference>
<dbReference type="SUPFAM" id="SSF53649">
    <property type="entry name" value="Alkaline phosphatase-like"/>
    <property type="match status" value="1"/>
</dbReference>
<dbReference type="Proteomes" id="UP001497444">
    <property type="component" value="Unassembled WGS sequence"/>
</dbReference>
<comment type="caution">
    <text evidence="1">The sequence shown here is derived from an EMBL/GenBank/DDBJ whole genome shotgun (WGS) entry which is preliminary data.</text>
</comment>
<dbReference type="InterPro" id="IPR017850">
    <property type="entry name" value="Alkaline_phosphatase_core_sf"/>
</dbReference>
<evidence type="ECO:0000313" key="2">
    <source>
        <dbReference type="Proteomes" id="UP001497444"/>
    </source>
</evidence>
<organism evidence="1 2">
    <name type="scientific">Sphagnum jensenii</name>
    <dbReference type="NCBI Taxonomy" id="128206"/>
    <lineage>
        <taxon>Eukaryota</taxon>
        <taxon>Viridiplantae</taxon>
        <taxon>Streptophyta</taxon>
        <taxon>Embryophyta</taxon>
        <taxon>Bryophyta</taxon>
        <taxon>Sphagnophytina</taxon>
        <taxon>Sphagnopsida</taxon>
        <taxon>Sphagnales</taxon>
        <taxon>Sphagnaceae</taxon>
        <taxon>Sphagnum</taxon>
    </lineage>
</organism>
<keyword evidence="2" id="KW-1185">Reference proteome</keyword>
<name>A0ABP0V8X4_9BRYO</name>
<accession>A0ABP0V8X4</accession>